<proteinExistence type="predicted"/>
<protein>
    <submittedName>
        <fullName evidence="2">Uncharacterized protein</fullName>
    </submittedName>
</protein>
<accession>A0A0R2AMH6</accession>
<sequence>MLSLSIVLNIANVLGLLLLILGFLYLLTLLFKKVFSKHKEKSFFHKLVYRLLVILSGTLICYVVSLNSIELNNKNTINSSVDNPSAITMNLHQNAEVKYLYDNKYVSLSFDNSVPSFRIKAIPSKNIKIVTIQKYKNAFMVNTVETTETIIKYSD</sequence>
<reference evidence="2 3" key="1">
    <citation type="journal article" date="2015" name="Genome Announc.">
        <title>Expanding the biotechnology potential of lactobacilli through comparative genomics of 213 strains and associated genera.</title>
        <authorList>
            <person name="Sun Z."/>
            <person name="Harris H.M."/>
            <person name="McCann A."/>
            <person name="Guo C."/>
            <person name="Argimon S."/>
            <person name="Zhang W."/>
            <person name="Yang X."/>
            <person name="Jeffery I.B."/>
            <person name="Cooney J.C."/>
            <person name="Kagawa T.F."/>
            <person name="Liu W."/>
            <person name="Song Y."/>
            <person name="Salvetti E."/>
            <person name="Wrobel A."/>
            <person name="Rasinkangas P."/>
            <person name="Parkhill J."/>
            <person name="Rea M.C."/>
            <person name="O'Sullivan O."/>
            <person name="Ritari J."/>
            <person name="Douillard F.P."/>
            <person name="Paul Ross R."/>
            <person name="Yang R."/>
            <person name="Briner A.E."/>
            <person name="Felis G.E."/>
            <person name="de Vos W.M."/>
            <person name="Barrangou R."/>
            <person name="Klaenhammer T.R."/>
            <person name="Caufield P.W."/>
            <person name="Cui Y."/>
            <person name="Zhang H."/>
            <person name="O'Toole P.W."/>
        </authorList>
    </citation>
    <scope>NUCLEOTIDE SEQUENCE [LARGE SCALE GENOMIC DNA]</scope>
    <source>
        <strain evidence="2 3">DSM 23829</strain>
    </source>
</reference>
<organism evidence="2 3">
    <name type="scientific">Apilactobacillus ozensis DSM 23829 = JCM 17196</name>
    <dbReference type="NCBI Taxonomy" id="1423781"/>
    <lineage>
        <taxon>Bacteria</taxon>
        <taxon>Bacillati</taxon>
        <taxon>Bacillota</taxon>
        <taxon>Bacilli</taxon>
        <taxon>Lactobacillales</taxon>
        <taxon>Lactobacillaceae</taxon>
        <taxon>Apilactobacillus</taxon>
    </lineage>
</organism>
<name>A0A0R2AMH6_9LACO</name>
<evidence type="ECO:0000256" key="1">
    <source>
        <dbReference type="SAM" id="Phobius"/>
    </source>
</evidence>
<feature type="transmembrane region" description="Helical" evidence="1">
    <location>
        <begin position="6"/>
        <end position="27"/>
    </location>
</feature>
<keyword evidence="1" id="KW-1133">Transmembrane helix</keyword>
<dbReference type="Proteomes" id="UP000052012">
    <property type="component" value="Unassembled WGS sequence"/>
</dbReference>
<evidence type="ECO:0000313" key="3">
    <source>
        <dbReference type="Proteomes" id="UP000052012"/>
    </source>
</evidence>
<keyword evidence="3" id="KW-1185">Reference proteome</keyword>
<dbReference type="EMBL" id="AYYQ01000030">
    <property type="protein sequence ID" value="KRM68157.1"/>
    <property type="molecule type" value="Genomic_DNA"/>
</dbReference>
<keyword evidence="1" id="KW-0812">Transmembrane</keyword>
<evidence type="ECO:0000313" key="2">
    <source>
        <dbReference type="EMBL" id="KRM68157.1"/>
    </source>
</evidence>
<dbReference type="STRING" id="1423781.FD06_GL001371"/>
<keyword evidence="1" id="KW-0472">Membrane</keyword>
<dbReference type="PATRIC" id="fig|1423781.4.peg.1419"/>
<comment type="caution">
    <text evidence="2">The sequence shown here is derived from an EMBL/GenBank/DDBJ whole genome shotgun (WGS) entry which is preliminary data.</text>
</comment>
<feature type="transmembrane region" description="Helical" evidence="1">
    <location>
        <begin position="47"/>
        <end position="65"/>
    </location>
</feature>
<dbReference type="AlphaFoldDB" id="A0A0R2AMH6"/>
<gene>
    <name evidence="2" type="ORF">FD06_GL001371</name>
</gene>